<dbReference type="SUPFAM" id="SSF47027">
    <property type="entry name" value="Acyl-CoA binding protein"/>
    <property type="match status" value="1"/>
</dbReference>
<evidence type="ECO:0000256" key="1">
    <source>
        <dbReference type="ARBA" id="ARBA00023121"/>
    </source>
</evidence>
<dbReference type="PROSITE" id="PS51228">
    <property type="entry name" value="ACB_2"/>
    <property type="match status" value="1"/>
</dbReference>
<name>A0A848HGV8_9BURK</name>
<dbReference type="InterPro" id="IPR014352">
    <property type="entry name" value="FERM/acyl-CoA-bd_prot_sf"/>
</dbReference>
<proteinExistence type="predicted"/>
<protein>
    <submittedName>
        <fullName evidence="3">Acyl-CoA-binding protein</fullName>
    </submittedName>
</protein>
<dbReference type="InterPro" id="IPR035984">
    <property type="entry name" value="Acyl-CoA-binding_sf"/>
</dbReference>
<feature type="domain" description="ACB" evidence="2">
    <location>
        <begin position="4"/>
        <end position="84"/>
    </location>
</feature>
<dbReference type="RefSeq" id="WP_169422022.1">
    <property type="nucleotide sequence ID" value="NZ_JABBFX010000003.1"/>
</dbReference>
<dbReference type="InterPro" id="IPR000582">
    <property type="entry name" value="Acyl-CoA-binding_protein"/>
</dbReference>
<gene>
    <name evidence="3" type="ORF">HHL11_28705</name>
</gene>
<reference evidence="3 4" key="1">
    <citation type="submission" date="2020-04" db="EMBL/GenBank/DDBJ databases">
        <title>Ramlibacter sp. G-1-2-2 isolated from soil.</title>
        <authorList>
            <person name="Dahal R.H."/>
        </authorList>
    </citation>
    <scope>NUCLEOTIDE SEQUENCE [LARGE SCALE GENOMIC DNA]</scope>
    <source>
        <strain evidence="3 4">G-1-2-2</strain>
    </source>
</reference>
<dbReference type="Pfam" id="PF00887">
    <property type="entry name" value="ACBP"/>
    <property type="match status" value="1"/>
</dbReference>
<dbReference type="PANTHER" id="PTHR23310:SF62">
    <property type="entry name" value="ACYL-COA BINDING PROTEIN 1, ISOFORM A"/>
    <property type="match status" value="1"/>
</dbReference>
<keyword evidence="4" id="KW-1185">Reference proteome</keyword>
<evidence type="ECO:0000313" key="3">
    <source>
        <dbReference type="EMBL" id="NML47763.1"/>
    </source>
</evidence>
<comment type="caution">
    <text evidence="3">The sequence shown here is derived from an EMBL/GenBank/DDBJ whole genome shotgun (WGS) entry which is preliminary data.</text>
</comment>
<evidence type="ECO:0000259" key="2">
    <source>
        <dbReference type="PROSITE" id="PS51228"/>
    </source>
</evidence>
<dbReference type="PRINTS" id="PR00689">
    <property type="entry name" value="ACOABINDINGP"/>
</dbReference>
<dbReference type="GO" id="GO:0006631">
    <property type="term" value="P:fatty acid metabolic process"/>
    <property type="evidence" value="ECO:0007669"/>
    <property type="project" value="TreeGrafter"/>
</dbReference>
<dbReference type="EMBL" id="JABBFX010000003">
    <property type="protein sequence ID" value="NML47763.1"/>
    <property type="molecule type" value="Genomic_DNA"/>
</dbReference>
<dbReference type="Gene3D" id="1.20.80.10">
    <property type="match status" value="1"/>
</dbReference>
<accession>A0A848HGV8</accession>
<organism evidence="3 4">
    <name type="scientific">Ramlibacter agri</name>
    <dbReference type="NCBI Taxonomy" id="2728837"/>
    <lineage>
        <taxon>Bacteria</taxon>
        <taxon>Pseudomonadati</taxon>
        <taxon>Pseudomonadota</taxon>
        <taxon>Betaproteobacteria</taxon>
        <taxon>Burkholderiales</taxon>
        <taxon>Comamonadaceae</taxon>
        <taxon>Ramlibacter</taxon>
    </lineage>
</organism>
<dbReference type="AlphaFoldDB" id="A0A848HGV8"/>
<keyword evidence="1" id="KW-0446">Lipid-binding</keyword>
<dbReference type="PANTHER" id="PTHR23310">
    <property type="entry name" value="ACYL-COA-BINDING PROTEIN, ACBP"/>
    <property type="match status" value="1"/>
</dbReference>
<dbReference type="GO" id="GO:0000062">
    <property type="term" value="F:fatty-acyl-CoA binding"/>
    <property type="evidence" value="ECO:0007669"/>
    <property type="project" value="InterPro"/>
</dbReference>
<sequence length="84" mass="9110">MADLNADFEAAIANSRKLAERPDNTTLLKIYGLYKQATAGDVAEKKPGFGDLVGRAKWDAWNGFKGTSSDDAKQQYIALITSLS</sequence>
<evidence type="ECO:0000313" key="4">
    <source>
        <dbReference type="Proteomes" id="UP000541185"/>
    </source>
</evidence>
<dbReference type="Proteomes" id="UP000541185">
    <property type="component" value="Unassembled WGS sequence"/>
</dbReference>